<feature type="compositionally biased region" description="Gly residues" evidence="3">
    <location>
        <begin position="589"/>
        <end position="602"/>
    </location>
</feature>
<dbReference type="EMBL" id="HBEC01020401">
    <property type="protein sequence ID" value="CAD8289482.1"/>
    <property type="molecule type" value="Transcribed_RNA"/>
</dbReference>
<feature type="compositionally biased region" description="Basic and acidic residues" evidence="3">
    <location>
        <begin position="614"/>
        <end position="623"/>
    </location>
</feature>
<sequence length="623" mass="66577">MSLLSALPTPSQPLPERIAPLAPLSASSGLGGPVKEVPPYRRRKDFVPRKPEDFGGGGAFPEIHVAQYPLEMGRADAHRGAKTLAVTVDSDGQASYDAVVKQGKAHQIVHTGHLALVPKVERMSKEALQRPDEEAVEEATKKTAAALNLMVNNKVAISNPSTLPSQPGGPQYIKYTPSSQGAGHASGAGQRIIKMQDLPMDPLEPPKFRHTKVPRGPGSPPVPVMHSPPRPVTQQDQSNWKIPPCISNWKNPKGYTIPLDKRLAADGRGLQTTVINDKFASLSEALFTAESKAREAITLRAQMQKELLQKEKAKKEAELRELAMKARLEKGGALGMAARMDAGEPAPLPGGEFGGGGGGHAEPSAYPPPPPRGGGGGYGGGSVDDDGLDLPPPPPRDDETREEREARRQRDELREERRRERERERRLESRDGGAHGAAKKSKLTRDRDRDIGEKVALGMAKVGGGEVMYDQRLFNQDQGMGSGFGAEDSYGVYDKALFADRSGAGALYRPKPRGDDEDGGGAEDGAVRTERFKPDKGFRGAEASAGPRGAPVEFERQPAEEADPFGLDQFLSEVKAEKGRGKDKLAGVGDRGGMKAAGGGGSTYDDLASGGSGRRMEFRSGGR</sequence>
<name>A0A7R9VBF8_9CHLO</name>
<proteinExistence type="inferred from homology"/>
<feature type="region of interest" description="Disordered" evidence="3">
    <location>
        <begin position="503"/>
        <end position="623"/>
    </location>
</feature>
<keyword evidence="2" id="KW-0175">Coiled coil</keyword>
<evidence type="ECO:0000256" key="2">
    <source>
        <dbReference type="SAM" id="Coils"/>
    </source>
</evidence>
<feature type="compositionally biased region" description="Gly residues" evidence="3">
    <location>
        <begin position="351"/>
        <end position="360"/>
    </location>
</feature>
<evidence type="ECO:0000256" key="1">
    <source>
        <dbReference type="ARBA" id="ARBA00010197"/>
    </source>
</evidence>
<feature type="region of interest" description="Disordered" evidence="3">
    <location>
        <begin position="340"/>
        <end position="453"/>
    </location>
</feature>
<reference evidence="5" key="1">
    <citation type="submission" date="2021-01" db="EMBL/GenBank/DDBJ databases">
        <authorList>
            <person name="Corre E."/>
            <person name="Pelletier E."/>
            <person name="Niang G."/>
            <person name="Scheremetjew M."/>
            <person name="Finn R."/>
            <person name="Kale V."/>
            <person name="Holt S."/>
            <person name="Cochrane G."/>
            <person name="Meng A."/>
            <person name="Brown T."/>
            <person name="Cohen L."/>
        </authorList>
    </citation>
    <scope>NUCLEOTIDE SEQUENCE</scope>
    <source>
        <strain evidence="5">CCMP219</strain>
    </source>
</reference>
<dbReference type="GO" id="GO:0005681">
    <property type="term" value="C:spliceosomal complex"/>
    <property type="evidence" value="ECO:0007669"/>
    <property type="project" value="InterPro"/>
</dbReference>
<gene>
    <name evidence="5" type="ORF">CEUR00632_LOCUS9521</name>
</gene>
<feature type="region of interest" description="Disordered" evidence="3">
    <location>
        <begin position="1"/>
        <end position="53"/>
    </location>
</feature>
<evidence type="ECO:0000313" key="5">
    <source>
        <dbReference type="EMBL" id="CAD8289482.1"/>
    </source>
</evidence>
<feature type="compositionally biased region" description="Gly residues" evidence="3">
    <location>
        <begin position="373"/>
        <end position="382"/>
    </location>
</feature>
<accession>A0A7R9VBF8</accession>
<dbReference type="InterPro" id="IPR004015">
    <property type="entry name" value="SKI-int_prot_SKIP_SNW-dom"/>
</dbReference>
<feature type="compositionally biased region" description="Basic and acidic residues" evidence="3">
    <location>
        <begin position="443"/>
        <end position="453"/>
    </location>
</feature>
<feature type="compositionally biased region" description="Basic and acidic residues" evidence="3">
    <location>
        <begin position="395"/>
        <end position="433"/>
    </location>
</feature>
<feature type="domain" description="SKI-interacting protein SKIP SNW" evidence="4">
    <location>
        <begin position="171"/>
        <end position="329"/>
    </location>
</feature>
<feature type="region of interest" description="Disordered" evidence="3">
    <location>
        <begin position="212"/>
        <end position="241"/>
    </location>
</feature>
<feature type="compositionally biased region" description="Basic and acidic residues" evidence="3">
    <location>
        <begin position="574"/>
        <end position="585"/>
    </location>
</feature>
<dbReference type="GO" id="GO:0000398">
    <property type="term" value="P:mRNA splicing, via spliceosome"/>
    <property type="evidence" value="ECO:0007669"/>
    <property type="project" value="InterPro"/>
</dbReference>
<dbReference type="PANTHER" id="PTHR12096">
    <property type="entry name" value="NUCLEAR PROTEIN SKIP-RELATED"/>
    <property type="match status" value="1"/>
</dbReference>
<organism evidence="5">
    <name type="scientific">Chlamydomonas euryale</name>
    <dbReference type="NCBI Taxonomy" id="1486919"/>
    <lineage>
        <taxon>Eukaryota</taxon>
        <taxon>Viridiplantae</taxon>
        <taxon>Chlorophyta</taxon>
        <taxon>core chlorophytes</taxon>
        <taxon>Chlorophyceae</taxon>
        <taxon>CS clade</taxon>
        <taxon>Chlamydomonadales</taxon>
        <taxon>Chlamydomonadaceae</taxon>
        <taxon>Chlamydomonas</taxon>
    </lineage>
</organism>
<dbReference type="Pfam" id="PF02731">
    <property type="entry name" value="SKIP_SNW"/>
    <property type="match status" value="1"/>
</dbReference>
<protein>
    <recommendedName>
        <fullName evidence="4">SKI-interacting protein SKIP SNW domain-containing protein</fullName>
    </recommendedName>
</protein>
<dbReference type="InterPro" id="IPR017862">
    <property type="entry name" value="SKI-int_prot_SKIP"/>
</dbReference>
<dbReference type="AlphaFoldDB" id="A0A7R9VBF8"/>
<evidence type="ECO:0000259" key="4">
    <source>
        <dbReference type="Pfam" id="PF02731"/>
    </source>
</evidence>
<comment type="similarity">
    <text evidence="1">Belongs to the SNW family.</text>
</comment>
<evidence type="ECO:0000256" key="3">
    <source>
        <dbReference type="SAM" id="MobiDB-lite"/>
    </source>
</evidence>
<feature type="coiled-coil region" evidence="2">
    <location>
        <begin position="296"/>
        <end position="325"/>
    </location>
</feature>
<feature type="compositionally biased region" description="Pro residues" evidence="3">
    <location>
        <begin position="217"/>
        <end position="231"/>
    </location>
</feature>
<feature type="compositionally biased region" description="Basic and acidic residues" evidence="3">
    <location>
        <begin position="525"/>
        <end position="539"/>
    </location>
</feature>